<dbReference type="Proteomes" id="UP000224006">
    <property type="component" value="Chromosome VI"/>
</dbReference>
<feature type="transmembrane region" description="Helical" evidence="1">
    <location>
        <begin position="390"/>
        <end position="407"/>
    </location>
</feature>
<dbReference type="VEuPathDB" id="ToxoDB:BESB_066500"/>
<feature type="domain" description="DUF7630" evidence="3">
    <location>
        <begin position="299"/>
        <end position="343"/>
    </location>
</feature>
<feature type="transmembrane region" description="Helical" evidence="1">
    <location>
        <begin position="530"/>
        <end position="551"/>
    </location>
</feature>
<organism evidence="4 5">
    <name type="scientific">Besnoitia besnoiti</name>
    <name type="common">Apicomplexan protozoan</name>
    <dbReference type="NCBI Taxonomy" id="94643"/>
    <lineage>
        <taxon>Eukaryota</taxon>
        <taxon>Sar</taxon>
        <taxon>Alveolata</taxon>
        <taxon>Apicomplexa</taxon>
        <taxon>Conoidasida</taxon>
        <taxon>Coccidia</taxon>
        <taxon>Eucoccidiorida</taxon>
        <taxon>Eimeriorina</taxon>
        <taxon>Sarcocystidae</taxon>
        <taxon>Besnoitia</taxon>
    </lineage>
</organism>
<proteinExistence type="predicted"/>
<feature type="domain" description="Tyrosine-protein kinase ephrin type A/B receptor-like" evidence="2">
    <location>
        <begin position="194"/>
        <end position="233"/>
    </location>
</feature>
<evidence type="ECO:0008006" key="6">
    <source>
        <dbReference type="Google" id="ProtNLM"/>
    </source>
</evidence>
<feature type="transmembrane region" description="Helical" evidence="1">
    <location>
        <begin position="347"/>
        <end position="369"/>
    </location>
</feature>
<evidence type="ECO:0000259" key="2">
    <source>
        <dbReference type="Pfam" id="PF07699"/>
    </source>
</evidence>
<keyword evidence="1" id="KW-1133">Transmembrane helix</keyword>
<dbReference type="PANTHER" id="PTHR11319">
    <property type="entry name" value="G PROTEIN-COUPLED RECEPTOR-RELATED"/>
    <property type="match status" value="1"/>
</dbReference>
<protein>
    <recommendedName>
        <fullName evidence="6">Tyrosine-protein kinase ephrin type A/B receptor-like domain-containing protein</fullName>
    </recommendedName>
</protein>
<feature type="transmembrane region" description="Helical" evidence="1">
    <location>
        <begin position="598"/>
        <end position="619"/>
    </location>
</feature>
<feature type="transmembrane region" description="Helical" evidence="1">
    <location>
        <begin position="744"/>
        <end position="765"/>
    </location>
</feature>
<reference evidence="4 5" key="1">
    <citation type="submission" date="2017-09" db="EMBL/GenBank/DDBJ databases">
        <title>Genome sequencing of Besnoitia besnoiti strain Bb-Ger1.</title>
        <authorList>
            <person name="Schares G."/>
            <person name="Venepally P."/>
            <person name="Lorenzi H.A."/>
        </authorList>
    </citation>
    <scope>NUCLEOTIDE SEQUENCE [LARGE SCALE GENOMIC DNA]</scope>
    <source>
        <strain evidence="4 5">Bb-Ger1</strain>
    </source>
</reference>
<dbReference type="OrthoDB" id="347551at2759"/>
<evidence type="ECO:0000313" key="4">
    <source>
        <dbReference type="EMBL" id="PFH34617.1"/>
    </source>
</evidence>
<evidence type="ECO:0000259" key="3">
    <source>
        <dbReference type="Pfam" id="PF24633"/>
    </source>
</evidence>
<dbReference type="KEGG" id="bbes:BESB_066500"/>
<dbReference type="CDD" id="cd00185">
    <property type="entry name" value="TNFRSF"/>
    <property type="match status" value="1"/>
</dbReference>
<dbReference type="SMART" id="SM01411">
    <property type="entry name" value="Ephrin_rec_like"/>
    <property type="match status" value="1"/>
</dbReference>
<dbReference type="InterPro" id="IPR011641">
    <property type="entry name" value="Tyr-kin_ephrin_A/B_rcpt-like"/>
</dbReference>
<accession>A0A2A9MG88</accession>
<evidence type="ECO:0000313" key="5">
    <source>
        <dbReference type="Proteomes" id="UP000224006"/>
    </source>
</evidence>
<feature type="transmembrane region" description="Helical" evidence="1">
    <location>
        <begin position="480"/>
        <end position="509"/>
    </location>
</feature>
<evidence type="ECO:0000256" key="1">
    <source>
        <dbReference type="SAM" id="Phobius"/>
    </source>
</evidence>
<dbReference type="GeneID" id="40311576"/>
<sequence length="1059" mass="117739">MSWAPAAPQQSSFTYLSLASPLSRSGRDVGSRTLQLQDERELLPLCAAGSALLGVTRGGRHWKQLSWRRYASLRGHPLSLTASTLIGLLTAKAGGNGAGFTREAEAGVERAPSASSGCSRALSLSTPRECEPPAMPPGTVRRSEQSVRLFSWRSCLFVSFLLALVEPFFRVVGGVAAADSSICPPGQFGSAPPACAPCPVNQYGPAPGMSQCMPCPVQATTLGETGATSIGSCSCESGYYLNMQLAACTSCPLPMTEFYCPGGLTANNVAAKCGQLTEVANGGWWIDLQAIDVPVFYQACPVRDACIGGCGQCREGHVGPLCQMCAGGWTRDFFTSVSQCSKCPSKLILLAIHGSSVVGLAIFVYLCFLCANHSAHDKLKGIPDDQRSRFVPAMKMLMVYLTVWGIYGLQANLGETWADVDELGAARGHSAGSYIVRDVFSASPLYFQQYVAAARSVLLFTVGGQKLDCWFSNSQQSPLYVYTFFAFLVPAVLLTLLFLIFNSIFVLCRDRVPEGKKVLYMATRTRWRDVLGQKLTVAFWQVTFSFLFFWLPGATTYFAAAFQCRTLASGEQVQVFDSTVSCGGRSYANATQVALPGLFVWSFGCPILFFLAMLFYVNSLQDTRFLLVFSFLNDFYRFKFFWWEVARLLFLSSLICVAVYPFPVGRPSFLTVLLSLFGVLFALARPYGSESIDSWTLIKRKTGKDIKIPRTLHVREVLMWIDLAVPFQFDSIRMSLPSGSRRRLMEILIVVFFSVGQLLLVGWVLCEIYKTLRYYCGRQEKKKVLPVEVEESPDFYMVSRGDASSSGELVFHKFLLRDELFFMDAVRLSPFPEEALAQLHTFVKHEDLSACDIFAAADFLFEQGHVELQGQTLYVSVPRLASMYGDLTYDVSTSEEFTAEVRKLLRRVAKQLKVEKEVGVRVQVAQRLRNTYRIVGGRRRRTQRRQTSDEVAGGQWKKLIGGETDADVQLRWLRLRMHGDEDSSARRRAEFALIFPSAKPVVYQDELESSRPSQPEEQPGFLEQLANTLFGTEKKRDFSRRAQDPLDVHLHPYHAVDLL</sequence>
<comment type="caution">
    <text evidence="4">The sequence shown here is derived from an EMBL/GenBank/DDBJ whole genome shotgun (WGS) entry which is preliminary data.</text>
</comment>
<gene>
    <name evidence="4" type="ORF">BESB_066500</name>
</gene>
<dbReference type="RefSeq" id="XP_029218626.1">
    <property type="nucleotide sequence ID" value="XM_029365043.1"/>
</dbReference>
<dbReference type="EMBL" id="NWUJ01000006">
    <property type="protein sequence ID" value="PFH34617.1"/>
    <property type="molecule type" value="Genomic_DNA"/>
</dbReference>
<keyword evidence="1" id="KW-0472">Membrane</keyword>
<feature type="transmembrane region" description="Helical" evidence="1">
    <location>
        <begin position="640"/>
        <end position="662"/>
    </location>
</feature>
<dbReference type="PANTHER" id="PTHR11319:SF35">
    <property type="entry name" value="OUTER MEMBRANE PROTEIN PMPC-RELATED"/>
    <property type="match status" value="1"/>
</dbReference>
<dbReference type="Gene3D" id="2.10.50.10">
    <property type="entry name" value="Tumor Necrosis Factor Receptor, subunit A, domain 2"/>
    <property type="match status" value="1"/>
</dbReference>
<dbReference type="Pfam" id="PF24633">
    <property type="entry name" value="DUF7630"/>
    <property type="match status" value="1"/>
</dbReference>
<keyword evidence="1" id="KW-0812">Transmembrane</keyword>
<name>A0A2A9MG88_BESBE</name>
<dbReference type="AlphaFoldDB" id="A0A2A9MG88"/>
<feature type="transmembrane region" description="Helical" evidence="1">
    <location>
        <begin position="668"/>
        <end position="684"/>
    </location>
</feature>
<dbReference type="Pfam" id="PF07699">
    <property type="entry name" value="Ephrin_rec_like"/>
    <property type="match status" value="1"/>
</dbReference>
<dbReference type="InterPro" id="IPR056047">
    <property type="entry name" value="CRMPA-like_DUF7630"/>
</dbReference>
<keyword evidence="5" id="KW-1185">Reference proteome</keyword>